<dbReference type="InterPro" id="IPR013216">
    <property type="entry name" value="Methyltransf_11"/>
</dbReference>
<evidence type="ECO:0000259" key="4">
    <source>
        <dbReference type="Pfam" id="PF08241"/>
    </source>
</evidence>
<dbReference type="EMBL" id="CP043043">
    <property type="protein sequence ID" value="QEH95676.1"/>
    <property type="molecule type" value="Genomic_DNA"/>
</dbReference>
<dbReference type="SUPFAM" id="SSF53335">
    <property type="entry name" value="S-adenosyl-L-methionine-dependent methyltransferases"/>
    <property type="match status" value="1"/>
</dbReference>
<dbReference type="InterPro" id="IPR023576">
    <property type="entry name" value="UbiE/COQ5_MeTrFase_CS"/>
</dbReference>
<dbReference type="PROSITE" id="PS01184">
    <property type="entry name" value="UBIE_2"/>
    <property type="match status" value="1"/>
</dbReference>
<sequence>MLASEGEHSMTKQAGQFAAGHYEARASAYVESAVHSQGSDLDAIVLAVQGRGFGRVLDLGCGGGHVSYAVAPHVGQIVACDITPGMLKAVQDEASGRGLSNIEVRQASAENLPFEDCAFDTVLCRFTAHHWDGFEAGLREARRVLKPGGLAVFVDATAPEDAVSDSWLQALELMRDISHVRDYSIGEWVSALGRSGFSVEGLTRSRLKMAFESWVARTQTPLERVEGIRSLQRGAPAVVKERLGLEEDGSFLLDVTVFTASRP</sequence>
<keyword evidence="2" id="KW-0808">Transferase</keyword>
<dbReference type="AlphaFoldDB" id="A0AAP9EQG1"/>
<dbReference type="Gene3D" id="3.40.50.150">
    <property type="entry name" value="Vaccinia Virus protein VP39"/>
    <property type="match status" value="1"/>
</dbReference>
<evidence type="ECO:0000256" key="2">
    <source>
        <dbReference type="ARBA" id="ARBA00022679"/>
    </source>
</evidence>
<dbReference type="InterPro" id="IPR029063">
    <property type="entry name" value="SAM-dependent_MTases_sf"/>
</dbReference>
<proteinExistence type="predicted"/>
<evidence type="ECO:0000256" key="1">
    <source>
        <dbReference type="ARBA" id="ARBA00022603"/>
    </source>
</evidence>
<dbReference type="KEGG" id="gti:FXF46_04855"/>
<evidence type="ECO:0000313" key="5">
    <source>
        <dbReference type="EMBL" id="QEH95676.1"/>
    </source>
</evidence>
<keyword evidence="1 5" id="KW-0489">Methyltransferase</keyword>
<evidence type="ECO:0000256" key="3">
    <source>
        <dbReference type="ARBA" id="ARBA00022691"/>
    </source>
</evidence>
<evidence type="ECO:0000313" key="6">
    <source>
        <dbReference type="Proteomes" id="UP000323560"/>
    </source>
</evidence>
<dbReference type="Pfam" id="PF08241">
    <property type="entry name" value="Methyltransf_11"/>
    <property type="match status" value="1"/>
</dbReference>
<dbReference type="GO" id="GO:0032259">
    <property type="term" value="P:methylation"/>
    <property type="evidence" value="ECO:0007669"/>
    <property type="project" value="UniProtKB-KW"/>
</dbReference>
<dbReference type="Proteomes" id="UP000323560">
    <property type="component" value="Chromosome"/>
</dbReference>
<feature type="domain" description="Methyltransferase type 11" evidence="4">
    <location>
        <begin position="57"/>
        <end position="153"/>
    </location>
</feature>
<protein>
    <submittedName>
        <fullName evidence="5">Methyltransferase domain-containing protein</fullName>
    </submittedName>
</protein>
<organism evidence="5 6">
    <name type="scientific">Gluconobacter thailandicus</name>
    <dbReference type="NCBI Taxonomy" id="257438"/>
    <lineage>
        <taxon>Bacteria</taxon>
        <taxon>Pseudomonadati</taxon>
        <taxon>Pseudomonadota</taxon>
        <taxon>Alphaproteobacteria</taxon>
        <taxon>Acetobacterales</taxon>
        <taxon>Acetobacteraceae</taxon>
        <taxon>Gluconobacter</taxon>
    </lineage>
</organism>
<keyword evidence="3" id="KW-0949">S-adenosyl-L-methionine</keyword>
<reference evidence="5 6" key="1">
    <citation type="submission" date="2019-08" db="EMBL/GenBank/DDBJ databases">
        <title>Gluconobacter frateurii HD924 genome.</title>
        <authorList>
            <person name="Liu Y."/>
            <person name="Zhang P."/>
        </authorList>
    </citation>
    <scope>NUCLEOTIDE SEQUENCE [LARGE SCALE GENOMIC DNA]</scope>
    <source>
        <strain evidence="5 6">HD924</strain>
    </source>
</reference>
<name>A0AAP9EQG1_GLUTH</name>
<gene>
    <name evidence="5" type="ORF">FXF46_04855</name>
</gene>
<dbReference type="PANTHER" id="PTHR43591">
    <property type="entry name" value="METHYLTRANSFERASE"/>
    <property type="match status" value="1"/>
</dbReference>
<dbReference type="PANTHER" id="PTHR43591:SF24">
    <property type="entry name" value="2-METHOXY-6-POLYPRENYL-1,4-BENZOQUINOL METHYLASE, MITOCHONDRIAL"/>
    <property type="match status" value="1"/>
</dbReference>
<dbReference type="GO" id="GO:0008757">
    <property type="term" value="F:S-adenosylmethionine-dependent methyltransferase activity"/>
    <property type="evidence" value="ECO:0007669"/>
    <property type="project" value="InterPro"/>
</dbReference>
<dbReference type="CDD" id="cd02440">
    <property type="entry name" value="AdoMet_MTases"/>
    <property type="match status" value="1"/>
</dbReference>
<accession>A0AAP9EQG1</accession>